<comment type="similarity">
    <text evidence="2 10">Belongs to the acyl-CoA dehydrogenase family.</text>
</comment>
<evidence type="ECO:0000259" key="12">
    <source>
        <dbReference type="Pfam" id="PF02770"/>
    </source>
</evidence>
<dbReference type="InterPro" id="IPR052166">
    <property type="entry name" value="Diverse_Acyl-CoA_DH"/>
</dbReference>
<dbReference type="Gene3D" id="2.40.110.10">
    <property type="entry name" value="Butyryl-CoA Dehydrogenase, subunit A, domain 2"/>
    <property type="match status" value="1"/>
</dbReference>
<dbReference type="Pfam" id="PF02770">
    <property type="entry name" value="Acyl-CoA_dh_M"/>
    <property type="match status" value="1"/>
</dbReference>
<dbReference type="EMBL" id="JABAIM010000003">
    <property type="protein sequence ID" value="NLR76128.1"/>
    <property type="molecule type" value="Genomic_DNA"/>
</dbReference>
<evidence type="ECO:0000256" key="6">
    <source>
        <dbReference type="ARBA" id="ARBA00051388"/>
    </source>
</evidence>
<dbReference type="Pfam" id="PF12806">
    <property type="entry name" value="Acyl-CoA_dh_C"/>
    <property type="match status" value="1"/>
</dbReference>
<dbReference type="Proteomes" id="UP000587991">
    <property type="component" value="Unassembled WGS sequence"/>
</dbReference>
<comment type="catalytic activity">
    <reaction evidence="6">
        <text>3-(methylsulfanyl)propanoyl-CoA + oxidized [electron-transfer flavoprotein] + H(+) = 3-(methylsulfanyl)acryloyl-CoA + reduced [electron-transfer flavoprotein]</text>
        <dbReference type="Rhea" id="RHEA:52612"/>
        <dbReference type="Rhea" id="RHEA-COMP:10685"/>
        <dbReference type="Rhea" id="RHEA-COMP:10686"/>
        <dbReference type="ChEBI" id="CHEBI:15378"/>
        <dbReference type="ChEBI" id="CHEBI:57692"/>
        <dbReference type="ChEBI" id="CHEBI:58307"/>
        <dbReference type="ChEBI" id="CHEBI:82815"/>
        <dbReference type="ChEBI" id="CHEBI:84994"/>
        <dbReference type="EC" id="1.3.99.41"/>
    </reaction>
    <physiologicalReaction direction="left-to-right" evidence="6">
        <dbReference type="Rhea" id="RHEA:52613"/>
    </physiologicalReaction>
</comment>
<feature type="domain" description="Acyl-CoA oxidase/dehydrogenase middle" evidence="12">
    <location>
        <begin position="162"/>
        <end position="268"/>
    </location>
</feature>
<dbReference type="FunFam" id="2.40.110.10:FF:000031">
    <property type="entry name" value="Acyl-CoA dehydrogenase, putative"/>
    <property type="match status" value="1"/>
</dbReference>
<reference evidence="15 16" key="1">
    <citation type="submission" date="2020-04" db="EMBL/GenBank/DDBJ databases">
        <title>Draft genome of Leeia sp. IMCC25680.</title>
        <authorList>
            <person name="Song J."/>
            <person name="Cho J.-C."/>
        </authorList>
    </citation>
    <scope>NUCLEOTIDE SEQUENCE [LARGE SCALE GENOMIC DNA]</scope>
    <source>
        <strain evidence="15 16">IMCC25680</strain>
    </source>
</reference>
<evidence type="ECO:0000256" key="3">
    <source>
        <dbReference type="ARBA" id="ARBA00022630"/>
    </source>
</evidence>
<dbReference type="Gene3D" id="1.10.540.10">
    <property type="entry name" value="Acyl-CoA dehydrogenase/oxidase, N-terminal domain"/>
    <property type="match status" value="1"/>
</dbReference>
<dbReference type="InterPro" id="IPR009075">
    <property type="entry name" value="AcylCo_DH/oxidase_C"/>
</dbReference>
<gene>
    <name evidence="15" type="ORF">HF682_13265</name>
</gene>
<name>A0A847SFW9_9NEIS</name>
<dbReference type="SUPFAM" id="SSF47203">
    <property type="entry name" value="Acyl-CoA dehydrogenase C-terminal domain-like"/>
    <property type="match status" value="1"/>
</dbReference>
<keyword evidence="16" id="KW-1185">Reference proteome</keyword>
<dbReference type="InterPro" id="IPR006091">
    <property type="entry name" value="Acyl-CoA_Oxase/DH_mid-dom"/>
</dbReference>
<dbReference type="InterPro" id="IPR025878">
    <property type="entry name" value="Acyl-CoA_dh-like_C_dom"/>
</dbReference>
<dbReference type="EC" id="1.3.99.41" evidence="8"/>
<comment type="cofactor">
    <cofactor evidence="1 10">
        <name>FAD</name>
        <dbReference type="ChEBI" id="CHEBI:57692"/>
    </cofactor>
</comment>
<evidence type="ECO:0000256" key="2">
    <source>
        <dbReference type="ARBA" id="ARBA00009347"/>
    </source>
</evidence>
<dbReference type="PANTHER" id="PTHR42803:SF1">
    <property type="entry name" value="BROAD-SPECIFICITY LINEAR ACYL-COA DEHYDROGENASE FADE5"/>
    <property type="match status" value="1"/>
</dbReference>
<comment type="caution">
    <text evidence="15">The sequence shown here is derived from an EMBL/GenBank/DDBJ whole genome shotgun (WGS) entry which is preliminary data.</text>
</comment>
<dbReference type="SUPFAM" id="SSF56645">
    <property type="entry name" value="Acyl-CoA dehydrogenase NM domain-like"/>
    <property type="match status" value="1"/>
</dbReference>
<dbReference type="InterPro" id="IPR013786">
    <property type="entry name" value="AcylCoA_DH/ox_N"/>
</dbReference>
<dbReference type="Gene3D" id="1.20.140.10">
    <property type="entry name" value="Butyryl-CoA Dehydrogenase, subunit A, domain 3"/>
    <property type="match status" value="1"/>
</dbReference>
<evidence type="ECO:0000256" key="10">
    <source>
        <dbReference type="RuleBase" id="RU362125"/>
    </source>
</evidence>
<dbReference type="GO" id="GO:0016627">
    <property type="term" value="F:oxidoreductase activity, acting on the CH-CH group of donors"/>
    <property type="evidence" value="ECO:0007669"/>
    <property type="project" value="InterPro"/>
</dbReference>
<comment type="function">
    <text evidence="7">Involved in the assimilation of dimethylsulphoniopropionate (DMSP), an important compound in the fixation of carbon in marine phytoplankton, by mediating the conversion of 3-(methylthio)propanoyl-CoA (MMPA-CoA) to 3-(methylthio)acryloyl-CoA (MTA-CoA).</text>
</comment>
<dbReference type="InterPro" id="IPR037069">
    <property type="entry name" value="AcylCoA_DH/ox_N_sf"/>
</dbReference>
<accession>A0A847SFW9</accession>
<organism evidence="15 16">
    <name type="scientific">Leeia aquatica</name>
    <dbReference type="NCBI Taxonomy" id="2725557"/>
    <lineage>
        <taxon>Bacteria</taxon>
        <taxon>Pseudomonadati</taxon>
        <taxon>Pseudomonadota</taxon>
        <taxon>Betaproteobacteria</taxon>
        <taxon>Neisseriales</taxon>
        <taxon>Leeiaceae</taxon>
        <taxon>Leeia</taxon>
    </lineage>
</organism>
<evidence type="ECO:0000313" key="15">
    <source>
        <dbReference type="EMBL" id="NLR76128.1"/>
    </source>
</evidence>
<dbReference type="InterPro" id="IPR009100">
    <property type="entry name" value="AcylCoA_DH/oxidase_NM_dom_sf"/>
</dbReference>
<evidence type="ECO:0000259" key="13">
    <source>
        <dbReference type="Pfam" id="PF02771"/>
    </source>
</evidence>
<dbReference type="Pfam" id="PF02771">
    <property type="entry name" value="Acyl-CoA_dh_N"/>
    <property type="match status" value="1"/>
</dbReference>
<proteinExistence type="inferred from homology"/>
<evidence type="ECO:0000256" key="4">
    <source>
        <dbReference type="ARBA" id="ARBA00022827"/>
    </source>
</evidence>
<sequence>MTAFATPVRDMLFALKSLTDFDQVARLPGYEEATAELADAVFEEAGKFANGVLAHLNQPGDVQGAQWSDYQVKAADGFAEAYRQFVEAGWNSLGGDTAFGGQGLPAAISVAVNEMWCAANLSYSLLPLLTQGAIESLHHHASDALKATYLHKMVEGVWTGTMNLTEPQAGSDLSQVRSKAVPEGEHYRISGQKIFITWGEHDCAENIIHLVLARLPDAPAGVKGISLFVVPKYLVGADGALGARNDVRCVSIEHKLGIHASPTCVMQFGEQGGAIGYLVGEPNRGLEYMFTMMNHARLGVGVEGVAIAERAYQQAVWYARDRVQSRELGGSNPAPVAIIRHPDIRRMLMSMRSQIEAMRALSYVAAVALDMAAVHPDAAAQKQQQALVDFLIPIVKAWSTEQAQEITYLGVQIHGGMGFIEETGAAQFMRDARITTIYEGTTGIQALDLIGRKLARDGGATARAVLAMAAADAEKARACGETGARVADALQAALKLAQQSSDWMVVQFSGQPRAAAAGAVPYLKLMGTVLGGMMMARQVVAATQQRDSDPAWFDAKLATARFYAEHSLPLVSGLHVQVTGGAESVLLMDDAQF</sequence>
<keyword evidence="4 10" id="KW-0274">FAD</keyword>
<evidence type="ECO:0000256" key="7">
    <source>
        <dbReference type="ARBA" id="ARBA00058683"/>
    </source>
</evidence>
<feature type="domain" description="Acyl-CoA dehydrogenase/oxidase C-terminal" evidence="11">
    <location>
        <begin position="283"/>
        <end position="452"/>
    </location>
</feature>
<evidence type="ECO:0000256" key="9">
    <source>
        <dbReference type="ARBA" id="ARBA00069043"/>
    </source>
</evidence>
<dbReference type="InterPro" id="IPR046373">
    <property type="entry name" value="Acyl-CoA_Oxase/DH_mid-dom_sf"/>
</dbReference>
<evidence type="ECO:0000256" key="8">
    <source>
        <dbReference type="ARBA" id="ARBA00066694"/>
    </source>
</evidence>
<dbReference type="Pfam" id="PF00441">
    <property type="entry name" value="Acyl-CoA_dh_1"/>
    <property type="match status" value="1"/>
</dbReference>
<evidence type="ECO:0000259" key="14">
    <source>
        <dbReference type="Pfam" id="PF12806"/>
    </source>
</evidence>
<dbReference type="RefSeq" id="WP_168877801.1">
    <property type="nucleotide sequence ID" value="NZ_JABAIM010000003.1"/>
</dbReference>
<dbReference type="AlphaFoldDB" id="A0A847SFW9"/>
<evidence type="ECO:0000259" key="11">
    <source>
        <dbReference type="Pfam" id="PF00441"/>
    </source>
</evidence>
<evidence type="ECO:0000256" key="5">
    <source>
        <dbReference type="ARBA" id="ARBA00023002"/>
    </source>
</evidence>
<keyword evidence="3 10" id="KW-0285">Flavoprotein</keyword>
<dbReference type="PANTHER" id="PTHR42803">
    <property type="entry name" value="ACYL-COA DEHYDROGENASE"/>
    <property type="match status" value="1"/>
</dbReference>
<evidence type="ECO:0000313" key="16">
    <source>
        <dbReference type="Proteomes" id="UP000587991"/>
    </source>
</evidence>
<protein>
    <recommendedName>
        <fullName evidence="9">3-methylmercaptopropionyl-CoA dehydrogenase</fullName>
        <ecNumber evidence="8">1.3.99.41</ecNumber>
    </recommendedName>
</protein>
<dbReference type="GO" id="GO:0050660">
    <property type="term" value="F:flavin adenine dinucleotide binding"/>
    <property type="evidence" value="ECO:0007669"/>
    <property type="project" value="InterPro"/>
</dbReference>
<keyword evidence="5 10" id="KW-0560">Oxidoreductase</keyword>
<feature type="domain" description="Acyl-CoA dehydrogenase/oxidase N-terminal" evidence="13">
    <location>
        <begin position="78"/>
        <end position="156"/>
    </location>
</feature>
<feature type="domain" description="Acetyl-CoA dehydrogenase-like C-terminal" evidence="14">
    <location>
        <begin position="482"/>
        <end position="589"/>
    </location>
</feature>
<dbReference type="InterPro" id="IPR036250">
    <property type="entry name" value="AcylCo_DH-like_C"/>
</dbReference>
<evidence type="ECO:0000256" key="1">
    <source>
        <dbReference type="ARBA" id="ARBA00001974"/>
    </source>
</evidence>